<keyword evidence="6" id="KW-1185">Reference proteome</keyword>
<feature type="domain" description="Gp5/Type VI secretion system Vgr protein OB-fold" evidence="3">
    <location>
        <begin position="394"/>
        <end position="462"/>
    </location>
</feature>
<dbReference type="NCBIfam" id="TIGR01646">
    <property type="entry name" value="vgr_GE"/>
    <property type="match status" value="1"/>
</dbReference>
<accession>A0ABU1GVN6</accession>
<dbReference type="InterPro" id="IPR050708">
    <property type="entry name" value="T6SS_VgrG/RHS"/>
</dbReference>
<feature type="region of interest" description="Disordered" evidence="2">
    <location>
        <begin position="241"/>
        <end position="268"/>
    </location>
</feature>
<dbReference type="PANTHER" id="PTHR32305:SF11">
    <property type="entry name" value="TYPE VI SECRETION SYSTEM SPIKE PROTEIN VGRG3"/>
    <property type="match status" value="1"/>
</dbReference>
<dbReference type="SUPFAM" id="SSF69349">
    <property type="entry name" value="Phage fibre proteins"/>
    <property type="match status" value="1"/>
</dbReference>
<evidence type="ECO:0000256" key="2">
    <source>
        <dbReference type="SAM" id="MobiDB-lite"/>
    </source>
</evidence>
<dbReference type="InterPro" id="IPR006531">
    <property type="entry name" value="Gp5/Vgr_OB"/>
</dbReference>
<dbReference type="Gene3D" id="3.55.50.10">
    <property type="entry name" value="Baseplate protein-like domains"/>
    <property type="match status" value="1"/>
</dbReference>
<dbReference type="Proteomes" id="UP001269375">
    <property type="component" value="Unassembled WGS sequence"/>
</dbReference>
<dbReference type="RefSeq" id="WP_251594478.1">
    <property type="nucleotide sequence ID" value="NZ_JAMLJI010000004.1"/>
</dbReference>
<feature type="region of interest" description="Disordered" evidence="2">
    <location>
        <begin position="675"/>
        <end position="695"/>
    </location>
</feature>
<reference evidence="5 6" key="1">
    <citation type="submission" date="2023-04" db="EMBL/GenBank/DDBJ databases">
        <title>A long-awaited taxogenomic arrangement of the family Halomonadaceae.</title>
        <authorList>
            <person name="De La Haba R."/>
            <person name="Chuvochina M."/>
            <person name="Wittouck S."/>
            <person name="Arahal D.R."/>
            <person name="Sanchez-Porro C."/>
            <person name="Hugenholtz P."/>
            <person name="Ventosa A."/>
        </authorList>
    </citation>
    <scope>NUCLEOTIDE SEQUENCE [LARGE SCALE GENOMIC DNA]</scope>
    <source>
        <strain evidence="5 6">DSM 22428</strain>
    </source>
</reference>
<comment type="similarity">
    <text evidence="1">Belongs to the VgrG protein family.</text>
</comment>
<dbReference type="Pfam" id="PF04717">
    <property type="entry name" value="Phage_base_V"/>
    <property type="match status" value="1"/>
</dbReference>
<dbReference type="SUPFAM" id="SSF69255">
    <property type="entry name" value="gp5 N-terminal domain-like"/>
    <property type="match status" value="1"/>
</dbReference>
<sequence>MADSTGLQYTMTLPGLTADAVAVVSFELTEGLSEPFELTVHLACEQSGLTAEAMLDKPATLSLYRNGVCQRTVSGVVSAFTRGATGARRTRYVVEVRPALWRLSLRQNSRIFQHATPQAIIATLLEERGITDAKFMLSATPLEREYCVQYRENDLAFIERLAAEEGLFYFHTFENGQHQLYFTDDVASLPWVAVAELNANSGGASHTEQSLFTFRHAWQLAHDEVTLKDYTFKRPRYDLAFNEQPTQQTGREEEGDTGEPRYPFYDYPGRFKRDATGEPYTRTRMEYLTREADTAMATGNLMMLMGGSRVTLAGAYPSTDNTDWSVIRVKHTGRQDQALEEDAGGAGADGTFYENRLTLLPGDRPWRPAPEPKPRVDGPQIAVVTGPKGEEIYTDEHGRVKVQFPWDRYGKGDETTSAFLRVSQDWASGSYGMMTLPRIGHEVIVSFLEGDPDQPIVTGRTYHAVNVAPYPLPAHKTVSVWRTQTHKGEGFNELRFEDAQDSEQIRWHAQKDMSVHVTNDRLDEVKRNSDLTIKRNLTAKLDASDHHRVAGERRIKVDGNDHQTIDATAHEHIGASHLLEAGTEVHHEAGVKLVVEAGAEITLKAGGGFITINASGVTIGGNVKMNAGGSPGSGTPAAPEPPEPVEALANANVSPNDYAVEASLIPLCGKLKDGGCTSTDEAPDSPCAREDCPWR</sequence>
<dbReference type="InterPro" id="IPR006533">
    <property type="entry name" value="T6SS_Vgr_RhsGE"/>
</dbReference>
<evidence type="ECO:0000313" key="6">
    <source>
        <dbReference type="Proteomes" id="UP001269375"/>
    </source>
</evidence>
<evidence type="ECO:0000313" key="5">
    <source>
        <dbReference type="EMBL" id="MDR5896108.1"/>
    </source>
</evidence>
<dbReference type="Gene3D" id="4.10.220.110">
    <property type="match status" value="1"/>
</dbReference>
<dbReference type="PANTHER" id="PTHR32305">
    <property type="match status" value="1"/>
</dbReference>
<evidence type="ECO:0000259" key="3">
    <source>
        <dbReference type="Pfam" id="PF04717"/>
    </source>
</evidence>
<protein>
    <submittedName>
        <fullName evidence="5">Type VI secretion system tip protein TssI/VgrG</fullName>
    </submittedName>
</protein>
<proteinExistence type="inferred from homology"/>
<gene>
    <name evidence="5" type="primary">tssI</name>
    <name evidence="5" type="ORF">QC825_08500</name>
</gene>
<evidence type="ECO:0000256" key="1">
    <source>
        <dbReference type="ARBA" id="ARBA00005558"/>
    </source>
</evidence>
<comment type="caution">
    <text evidence="5">The sequence shown here is derived from an EMBL/GenBank/DDBJ whole genome shotgun (WGS) entry which is preliminary data.</text>
</comment>
<organism evidence="5 6">
    <name type="scientific">Larsenimonas suaedae</name>
    <dbReference type="NCBI Taxonomy" id="1851019"/>
    <lineage>
        <taxon>Bacteria</taxon>
        <taxon>Pseudomonadati</taxon>
        <taxon>Pseudomonadota</taxon>
        <taxon>Gammaproteobacteria</taxon>
        <taxon>Oceanospirillales</taxon>
        <taxon>Halomonadaceae</taxon>
        <taxon>Larsenimonas</taxon>
    </lineage>
</organism>
<evidence type="ECO:0000259" key="4">
    <source>
        <dbReference type="Pfam" id="PF22178"/>
    </source>
</evidence>
<dbReference type="InterPro" id="IPR037026">
    <property type="entry name" value="Vgr_OB-fold_dom_sf"/>
</dbReference>
<dbReference type="Pfam" id="PF05954">
    <property type="entry name" value="Phage_GPD"/>
    <property type="match status" value="1"/>
</dbReference>
<dbReference type="Pfam" id="PF22178">
    <property type="entry name" value="Gp5_trimer_C"/>
    <property type="match status" value="1"/>
</dbReference>
<dbReference type="EMBL" id="JARWAO010000004">
    <property type="protein sequence ID" value="MDR5896108.1"/>
    <property type="molecule type" value="Genomic_DNA"/>
</dbReference>
<dbReference type="Gene3D" id="2.40.50.230">
    <property type="entry name" value="Gp5 N-terminal domain"/>
    <property type="match status" value="1"/>
</dbReference>
<dbReference type="Gene3D" id="2.30.110.50">
    <property type="match status" value="1"/>
</dbReference>
<dbReference type="InterPro" id="IPR017847">
    <property type="entry name" value="T6SS_RhsGE_Vgr_subset"/>
</dbReference>
<dbReference type="SUPFAM" id="SSF69279">
    <property type="entry name" value="Phage tail proteins"/>
    <property type="match status" value="2"/>
</dbReference>
<dbReference type="InterPro" id="IPR054030">
    <property type="entry name" value="Gp5_Vgr_C"/>
</dbReference>
<dbReference type="NCBIfam" id="TIGR03361">
    <property type="entry name" value="VI_Rhs_Vgr"/>
    <property type="match status" value="1"/>
</dbReference>
<name>A0ABU1GVN6_9GAMM</name>
<feature type="domain" description="Gp5/Type VI secretion system Vgr C-terminal trimerisation" evidence="4">
    <location>
        <begin position="479"/>
        <end position="584"/>
    </location>
</feature>